<accession>A0AAV7WLF3</accession>
<evidence type="ECO:0000313" key="3">
    <source>
        <dbReference type="Proteomes" id="UP001066276"/>
    </source>
</evidence>
<comment type="caution">
    <text evidence="2">The sequence shown here is derived from an EMBL/GenBank/DDBJ whole genome shotgun (WGS) entry which is preliminary data.</text>
</comment>
<keyword evidence="3" id="KW-1185">Reference proteome</keyword>
<feature type="region of interest" description="Disordered" evidence="1">
    <location>
        <begin position="59"/>
        <end position="87"/>
    </location>
</feature>
<feature type="compositionally biased region" description="Basic and acidic residues" evidence="1">
    <location>
        <begin position="65"/>
        <end position="76"/>
    </location>
</feature>
<dbReference type="Proteomes" id="UP001066276">
    <property type="component" value="Chromosome 1_1"/>
</dbReference>
<reference evidence="2" key="1">
    <citation type="journal article" date="2022" name="bioRxiv">
        <title>Sequencing and chromosome-scale assembly of the giantPleurodeles waltlgenome.</title>
        <authorList>
            <person name="Brown T."/>
            <person name="Elewa A."/>
            <person name="Iarovenko S."/>
            <person name="Subramanian E."/>
            <person name="Araus A.J."/>
            <person name="Petzold A."/>
            <person name="Susuki M."/>
            <person name="Suzuki K.-i.T."/>
            <person name="Hayashi T."/>
            <person name="Toyoda A."/>
            <person name="Oliveira C."/>
            <person name="Osipova E."/>
            <person name="Leigh N.D."/>
            <person name="Simon A."/>
            <person name="Yun M.H."/>
        </authorList>
    </citation>
    <scope>NUCLEOTIDE SEQUENCE</scope>
    <source>
        <strain evidence="2">20211129_DDA</strain>
        <tissue evidence="2">Liver</tissue>
    </source>
</reference>
<sequence>MSLQGTAIDTAVIGQSEGSNAWRLSPNDSAGDGELAGTCECTCEEVGCGIDEETLDYDDNELENGELKDTGEKKAEWWSAPNDLSHR</sequence>
<organism evidence="2 3">
    <name type="scientific">Pleurodeles waltl</name>
    <name type="common">Iberian ribbed newt</name>
    <dbReference type="NCBI Taxonomy" id="8319"/>
    <lineage>
        <taxon>Eukaryota</taxon>
        <taxon>Metazoa</taxon>
        <taxon>Chordata</taxon>
        <taxon>Craniata</taxon>
        <taxon>Vertebrata</taxon>
        <taxon>Euteleostomi</taxon>
        <taxon>Amphibia</taxon>
        <taxon>Batrachia</taxon>
        <taxon>Caudata</taxon>
        <taxon>Salamandroidea</taxon>
        <taxon>Salamandridae</taxon>
        <taxon>Pleurodelinae</taxon>
        <taxon>Pleurodeles</taxon>
    </lineage>
</organism>
<dbReference type="EMBL" id="JANPWB010000001">
    <property type="protein sequence ID" value="KAJ1214894.1"/>
    <property type="molecule type" value="Genomic_DNA"/>
</dbReference>
<feature type="region of interest" description="Disordered" evidence="1">
    <location>
        <begin position="1"/>
        <end position="36"/>
    </location>
</feature>
<protein>
    <submittedName>
        <fullName evidence="2">Uncharacterized protein</fullName>
    </submittedName>
</protein>
<evidence type="ECO:0000313" key="2">
    <source>
        <dbReference type="EMBL" id="KAJ1214894.1"/>
    </source>
</evidence>
<name>A0AAV7WLF3_PLEWA</name>
<dbReference type="AlphaFoldDB" id="A0AAV7WLF3"/>
<gene>
    <name evidence="2" type="ORF">NDU88_002505</name>
</gene>
<proteinExistence type="predicted"/>
<evidence type="ECO:0000256" key="1">
    <source>
        <dbReference type="SAM" id="MobiDB-lite"/>
    </source>
</evidence>